<dbReference type="RefSeq" id="WP_226652232.1">
    <property type="nucleotide sequence ID" value="NZ_BNDW01000045.1"/>
</dbReference>
<dbReference type="Gene3D" id="3.40.50.20">
    <property type="match status" value="1"/>
</dbReference>
<dbReference type="Proteomes" id="UP001052739">
    <property type="component" value="Unassembled WGS sequence"/>
</dbReference>
<feature type="domain" description="BL00235/CARNS1 N-terminal" evidence="2">
    <location>
        <begin position="39"/>
        <end position="88"/>
    </location>
</feature>
<feature type="region of interest" description="Disordered" evidence="1">
    <location>
        <begin position="1"/>
        <end position="42"/>
    </location>
</feature>
<dbReference type="Pfam" id="PF18130">
    <property type="entry name" value="ATPgrasp_N"/>
    <property type="match status" value="1"/>
</dbReference>
<keyword evidence="4" id="KW-1185">Reference proteome</keyword>
<evidence type="ECO:0000259" key="2">
    <source>
        <dbReference type="Pfam" id="PF18130"/>
    </source>
</evidence>
<name>A0ABQ3PGV5_9ACTN</name>
<protein>
    <recommendedName>
        <fullName evidence="2">BL00235/CARNS1 N-terminal domain-containing protein</fullName>
    </recommendedName>
</protein>
<organism evidence="3 4">
    <name type="scientific">Streptomyces hydrogenans</name>
    <dbReference type="NCBI Taxonomy" id="1873719"/>
    <lineage>
        <taxon>Bacteria</taxon>
        <taxon>Bacillati</taxon>
        <taxon>Actinomycetota</taxon>
        <taxon>Actinomycetes</taxon>
        <taxon>Kitasatosporales</taxon>
        <taxon>Streptomycetaceae</taxon>
        <taxon>Streptomyces</taxon>
    </lineage>
</organism>
<proteinExistence type="predicted"/>
<accession>A0ABQ3PGV5</accession>
<comment type="caution">
    <text evidence="3">The sequence shown here is derived from an EMBL/GenBank/DDBJ whole genome shotgun (WGS) entry which is preliminary data.</text>
</comment>
<dbReference type="InterPro" id="IPR041472">
    <property type="entry name" value="BL00235/CARNS1_N"/>
</dbReference>
<gene>
    <name evidence="3" type="ORF">Shyd_56260</name>
</gene>
<reference evidence="3" key="1">
    <citation type="submission" date="2024-05" db="EMBL/GenBank/DDBJ databases">
        <title>Whole genome shotgun sequence of Streptomyces hydrogenans NBRC 13475.</title>
        <authorList>
            <person name="Komaki H."/>
            <person name="Tamura T."/>
        </authorList>
    </citation>
    <scope>NUCLEOTIDE SEQUENCE</scope>
    <source>
        <strain evidence="3">NBRC 13475</strain>
    </source>
</reference>
<evidence type="ECO:0000313" key="3">
    <source>
        <dbReference type="EMBL" id="GHI24255.1"/>
    </source>
</evidence>
<evidence type="ECO:0000313" key="4">
    <source>
        <dbReference type="Proteomes" id="UP001052739"/>
    </source>
</evidence>
<evidence type="ECO:0000256" key="1">
    <source>
        <dbReference type="SAM" id="MobiDB-lite"/>
    </source>
</evidence>
<dbReference type="EMBL" id="BNDW01000045">
    <property type="protein sequence ID" value="GHI24255.1"/>
    <property type="molecule type" value="Genomic_DNA"/>
</dbReference>
<sequence>MDVRRRPAGGGGRRPHPPSEPASRRGPARAASSRRRPDPPLDIFGDEAAALAAIEELHGERPLAAIVTALDVAVPFTARAARMLGLPGLSEETSFAVRDKREMRRRLEQAGLNTPRLRGPVRP</sequence>